<gene>
    <name evidence="2" type="ORF">CFF01_07625</name>
</gene>
<dbReference type="KEGG" id="smav:CFF01_07625"/>
<dbReference type="GO" id="GO:0016209">
    <property type="term" value="F:antioxidant activity"/>
    <property type="evidence" value="ECO:0007669"/>
    <property type="project" value="InterPro"/>
</dbReference>
<name>A0AAC9TZM0_9GAMM</name>
<dbReference type="EMBL" id="CP022272">
    <property type="protein sequence ID" value="ASJ96469.1"/>
    <property type="molecule type" value="Genomic_DNA"/>
</dbReference>
<sequence>MLLVAFAVLSYQQRNMITGEAPALSGVTTSGKNVQLNNGEVTLIYFWGTWCPVCRVTSPMVNEVAKHAKVISIAVASGSDAEINQFMAENDYQFDVVSDSDKLHPTWGATVFPAIYIVDAQGQIRFKTSGATSSWGMKLRLYLANW</sequence>
<evidence type="ECO:0000259" key="1">
    <source>
        <dbReference type="PROSITE" id="PS51352"/>
    </source>
</evidence>
<dbReference type="Proteomes" id="UP000198233">
    <property type="component" value="Chromosome"/>
</dbReference>
<dbReference type="InterPro" id="IPR036249">
    <property type="entry name" value="Thioredoxin-like_sf"/>
</dbReference>
<dbReference type="Gene3D" id="3.40.30.10">
    <property type="entry name" value="Glutaredoxin"/>
    <property type="match status" value="1"/>
</dbReference>
<dbReference type="SUPFAM" id="SSF52833">
    <property type="entry name" value="Thioredoxin-like"/>
    <property type="match status" value="1"/>
</dbReference>
<dbReference type="PANTHER" id="PTHR42852:SF17">
    <property type="entry name" value="THIOREDOXIN-LIKE PROTEIN HI_1115"/>
    <property type="match status" value="1"/>
</dbReference>
<dbReference type="InterPro" id="IPR050553">
    <property type="entry name" value="Thioredoxin_ResA/DsbE_sf"/>
</dbReference>
<dbReference type="CDD" id="cd03011">
    <property type="entry name" value="TlpA_like_ScsD_MtbDsbE"/>
    <property type="match status" value="1"/>
</dbReference>
<accession>A0AAC9TZM0</accession>
<dbReference type="PANTHER" id="PTHR42852">
    <property type="entry name" value="THIOL:DISULFIDE INTERCHANGE PROTEIN DSBE"/>
    <property type="match status" value="1"/>
</dbReference>
<dbReference type="RefSeq" id="WP_088904411.1">
    <property type="nucleotide sequence ID" value="NZ_CP022272.1"/>
</dbReference>
<evidence type="ECO:0000313" key="3">
    <source>
        <dbReference type="Proteomes" id="UP000198233"/>
    </source>
</evidence>
<protein>
    <submittedName>
        <fullName evidence="2">Protein disulfide oxidoreductase</fullName>
    </submittedName>
</protein>
<proteinExistence type="predicted"/>
<dbReference type="InterPro" id="IPR013766">
    <property type="entry name" value="Thioredoxin_domain"/>
</dbReference>
<evidence type="ECO:0000313" key="2">
    <source>
        <dbReference type="EMBL" id="ASJ96469.1"/>
    </source>
</evidence>
<dbReference type="PROSITE" id="PS51352">
    <property type="entry name" value="THIOREDOXIN_2"/>
    <property type="match status" value="1"/>
</dbReference>
<organism evidence="2 3">
    <name type="scientific">Shewanella marisflavi</name>
    <dbReference type="NCBI Taxonomy" id="260364"/>
    <lineage>
        <taxon>Bacteria</taxon>
        <taxon>Pseudomonadati</taxon>
        <taxon>Pseudomonadota</taxon>
        <taxon>Gammaproteobacteria</taxon>
        <taxon>Alteromonadales</taxon>
        <taxon>Shewanellaceae</taxon>
        <taxon>Shewanella</taxon>
    </lineage>
</organism>
<dbReference type="AlphaFoldDB" id="A0AAC9TZM0"/>
<feature type="domain" description="Thioredoxin" evidence="1">
    <location>
        <begin position="15"/>
        <end position="146"/>
    </location>
</feature>
<dbReference type="Pfam" id="PF00578">
    <property type="entry name" value="AhpC-TSA"/>
    <property type="match status" value="1"/>
</dbReference>
<dbReference type="InterPro" id="IPR000866">
    <property type="entry name" value="AhpC/TSA"/>
</dbReference>
<reference evidence="2 3" key="1">
    <citation type="submission" date="2017-06" db="EMBL/GenBank/DDBJ databases">
        <title>Complete genome sequence of Shewanella marisflavi EP1 associated with anaerobic 2,4-dinitrotoluene reduction and salt tolerance.</title>
        <authorList>
            <person name="Huang J."/>
        </authorList>
    </citation>
    <scope>NUCLEOTIDE SEQUENCE [LARGE SCALE GENOMIC DNA]</scope>
    <source>
        <strain evidence="2 3">EP1</strain>
    </source>
</reference>
<dbReference type="GO" id="GO:0016491">
    <property type="term" value="F:oxidoreductase activity"/>
    <property type="evidence" value="ECO:0007669"/>
    <property type="project" value="InterPro"/>
</dbReference>